<comment type="subcellular location">
    <subcellularLocation>
        <location evidence="3">Cell membrane</location>
        <topology evidence="3">Multi-pass membrane protein</topology>
    </subcellularLocation>
    <subcellularLocation>
        <location evidence="2">Cytoplasm</location>
        <location evidence="2">Perinuclear region</location>
    </subcellularLocation>
</comment>
<evidence type="ECO:0000256" key="8">
    <source>
        <dbReference type="ARBA" id="ARBA00022597"/>
    </source>
</evidence>
<dbReference type="InterPro" id="IPR020846">
    <property type="entry name" value="MFS_dom"/>
</dbReference>
<dbReference type="InterPro" id="IPR036259">
    <property type="entry name" value="MFS_trans_sf"/>
</dbReference>
<keyword evidence="5" id="KW-0813">Transport</keyword>
<feature type="transmembrane region" description="Helical" evidence="15">
    <location>
        <begin position="46"/>
        <end position="66"/>
    </location>
</feature>
<dbReference type="Proteomes" id="UP000694680">
    <property type="component" value="Chromosome 24"/>
</dbReference>
<reference evidence="17" key="2">
    <citation type="submission" date="2025-08" db="UniProtKB">
        <authorList>
            <consortium name="Ensembl"/>
        </authorList>
    </citation>
    <scope>IDENTIFICATION</scope>
</reference>
<evidence type="ECO:0000256" key="9">
    <source>
        <dbReference type="ARBA" id="ARBA00022692"/>
    </source>
</evidence>
<evidence type="ECO:0000256" key="13">
    <source>
        <dbReference type="ARBA" id="ARBA00039241"/>
    </source>
</evidence>
<feature type="domain" description="Major facilitator superfamily (MFS) profile" evidence="16">
    <location>
        <begin position="8"/>
        <end position="417"/>
    </location>
</feature>
<accession>A0A8C5GBK7</accession>
<dbReference type="SUPFAM" id="SSF103473">
    <property type="entry name" value="MFS general substrate transporter"/>
    <property type="match status" value="2"/>
</dbReference>
<evidence type="ECO:0000256" key="4">
    <source>
        <dbReference type="ARBA" id="ARBA00007004"/>
    </source>
</evidence>
<dbReference type="PROSITE" id="PS50850">
    <property type="entry name" value="MFS"/>
    <property type="match status" value="1"/>
</dbReference>
<dbReference type="Gene3D" id="1.20.1250.20">
    <property type="entry name" value="MFS general substrate transporter like domains"/>
    <property type="match status" value="2"/>
</dbReference>
<dbReference type="InterPro" id="IPR050820">
    <property type="entry name" value="MFS_Sugar_Transporter"/>
</dbReference>
<dbReference type="InterPro" id="IPR005828">
    <property type="entry name" value="MFS_sugar_transport-like"/>
</dbReference>
<evidence type="ECO:0000256" key="3">
    <source>
        <dbReference type="ARBA" id="ARBA00004651"/>
    </source>
</evidence>
<dbReference type="Ensembl" id="ENSGWIT00000030420.1">
    <property type="protein sequence ID" value="ENSGWIP00000027885.1"/>
    <property type="gene ID" value="ENSGWIG00000014579.1"/>
</dbReference>
<feature type="transmembrane region" description="Helical" evidence="15">
    <location>
        <begin position="103"/>
        <end position="121"/>
    </location>
</feature>
<feature type="transmembrane region" description="Helical" evidence="15">
    <location>
        <begin position="329"/>
        <end position="351"/>
    </location>
</feature>
<evidence type="ECO:0000256" key="10">
    <source>
        <dbReference type="ARBA" id="ARBA00022989"/>
    </source>
</evidence>
<evidence type="ECO:0000256" key="2">
    <source>
        <dbReference type="ARBA" id="ARBA00004556"/>
    </source>
</evidence>
<dbReference type="GO" id="GO:1904659">
    <property type="term" value="P:D-glucose transmembrane transport"/>
    <property type="evidence" value="ECO:0007669"/>
    <property type="project" value="TreeGrafter"/>
</dbReference>
<dbReference type="PRINTS" id="PR00171">
    <property type="entry name" value="SUGRTRNSPORT"/>
</dbReference>
<dbReference type="GO" id="GO:0005886">
    <property type="term" value="C:plasma membrane"/>
    <property type="evidence" value="ECO:0007669"/>
    <property type="project" value="UniProtKB-SubCell"/>
</dbReference>
<keyword evidence="18" id="KW-1185">Reference proteome</keyword>
<keyword evidence="12" id="KW-0325">Glycoprotein</keyword>
<evidence type="ECO:0000259" key="16">
    <source>
        <dbReference type="PROSITE" id="PS50850"/>
    </source>
</evidence>
<feature type="transmembrane region" description="Helical" evidence="15">
    <location>
        <begin position="363"/>
        <end position="383"/>
    </location>
</feature>
<dbReference type="PANTHER" id="PTHR48023">
    <property type="entry name" value="D-XYLOSE-PROTON SYMPORTER-LIKE 2"/>
    <property type="match status" value="1"/>
</dbReference>
<evidence type="ECO:0000256" key="7">
    <source>
        <dbReference type="ARBA" id="ARBA00022490"/>
    </source>
</evidence>
<keyword evidence="6" id="KW-1003">Cell membrane</keyword>
<evidence type="ECO:0000313" key="18">
    <source>
        <dbReference type="Proteomes" id="UP000694680"/>
    </source>
</evidence>
<keyword evidence="7" id="KW-0963">Cytoplasm</keyword>
<comment type="catalytic activity">
    <reaction evidence="1">
        <text>D-glucose(out) = D-glucose(in)</text>
        <dbReference type="Rhea" id="RHEA:60376"/>
        <dbReference type="ChEBI" id="CHEBI:4167"/>
    </reaction>
</comment>
<reference evidence="17" key="3">
    <citation type="submission" date="2025-09" db="UniProtKB">
        <authorList>
            <consortium name="Ensembl"/>
        </authorList>
    </citation>
    <scope>IDENTIFICATION</scope>
</reference>
<dbReference type="InterPro" id="IPR005829">
    <property type="entry name" value="Sugar_transporter_CS"/>
</dbReference>
<feature type="transmembrane region" description="Helical" evidence="15">
    <location>
        <begin position="395"/>
        <end position="416"/>
    </location>
</feature>
<feature type="transmembrane region" description="Helical" evidence="15">
    <location>
        <begin position="160"/>
        <end position="182"/>
    </location>
</feature>
<evidence type="ECO:0000256" key="6">
    <source>
        <dbReference type="ARBA" id="ARBA00022475"/>
    </source>
</evidence>
<organism evidence="17 18">
    <name type="scientific">Gouania willdenowi</name>
    <name type="common">Blunt-snouted clingfish</name>
    <name type="synonym">Lepadogaster willdenowi</name>
    <dbReference type="NCBI Taxonomy" id="441366"/>
    <lineage>
        <taxon>Eukaryota</taxon>
        <taxon>Metazoa</taxon>
        <taxon>Chordata</taxon>
        <taxon>Craniata</taxon>
        <taxon>Vertebrata</taxon>
        <taxon>Euteleostomi</taxon>
        <taxon>Actinopterygii</taxon>
        <taxon>Neopterygii</taxon>
        <taxon>Teleostei</taxon>
        <taxon>Neoteleostei</taxon>
        <taxon>Acanthomorphata</taxon>
        <taxon>Ovalentaria</taxon>
        <taxon>Blenniimorphae</taxon>
        <taxon>Blenniiformes</taxon>
        <taxon>Gobiesocoidei</taxon>
        <taxon>Gobiesocidae</taxon>
        <taxon>Gobiesocinae</taxon>
        <taxon>Gouania</taxon>
    </lineage>
</organism>
<dbReference type="GO" id="GO:0048471">
    <property type="term" value="C:perinuclear region of cytoplasm"/>
    <property type="evidence" value="ECO:0007669"/>
    <property type="project" value="UniProtKB-SubCell"/>
</dbReference>
<comment type="similarity">
    <text evidence="4">Belongs to the major facilitator superfamily. Sugar transporter (TC 2.A.1.1) family. Glucose transporter subfamily.</text>
</comment>
<evidence type="ECO:0000256" key="5">
    <source>
        <dbReference type="ARBA" id="ARBA00022448"/>
    </source>
</evidence>
<dbReference type="GO" id="GO:0022857">
    <property type="term" value="F:transmembrane transporter activity"/>
    <property type="evidence" value="ECO:0007669"/>
    <property type="project" value="InterPro"/>
</dbReference>
<evidence type="ECO:0000256" key="12">
    <source>
        <dbReference type="ARBA" id="ARBA00023180"/>
    </source>
</evidence>
<reference evidence="17" key="1">
    <citation type="submission" date="2020-06" db="EMBL/GenBank/DDBJ databases">
        <authorList>
            <consortium name="Wellcome Sanger Institute Data Sharing"/>
        </authorList>
    </citation>
    <scope>NUCLEOTIDE SEQUENCE [LARGE SCALE GENOMIC DNA]</scope>
</reference>
<dbReference type="PANTHER" id="PTHR48023:SF2">
    <property type="entry name" value="SOLUTE CARRIER FAMILY 2, FACILITATED GLUCOSE TRANSPORTER MEMBER 12"/>
    <property type="match status" value="1"/>
</dbReference>
<name>A0A8C5GBK7_GOUWI</name>
<evidence type="ECO:0000313" key="17">
    <source>
        <dbReference type="Ensembl" id="ENSGWIP00000027885.1"/>
    </source>
</evidence>
<dbReference type="GO" id="GO:0072359">
    <property type="term" value="P:circulatory system development"/>
    <property type="evidence" value="ECO:0007669"/>
    <property type="project" value="TreeGrafter"/>
</dbReference>
<sequence>EGCTTLPQLTGAKLNGLMLGYEMGLTSGVLLQLRSLLSLSCREQELLVSSPLLGALFICLAGGPILDRYGRRCSLLLSAALVIGGTIVLIAVTSFIVLTLGRLIVGMGTSLSGTAACLYIAEISPRERRGLLVTLYELMLVVGVMLGFGCSYGFSTVSHGWAYTFGLVIPPALLQMIALVFLPPSPRFLVARGQVEKAGWIFSATKPTCGHGSLIGVALVFLSRRRDSPTSSPTRPLSLHSVGFNSHAASHSWPPRVGVVKVVGTIPAVDDGRPFRTKKFPVRRRLLQWDYRYQWDSEENRGLIKTKDWVSEDQRTAIEMSLSLKWASLISLLVYVAGFSISLGPMVYVVLSEIFPMGVRGRAVSVVSAVNWATNLLISMTFLTITEKIGLPNIMFIYAAMSFVLLVFVILCVPQTKGRTLEEISKELENVFRKRRC</sequence>
<evidence type="ECO:0000256" key="14">
    <source>
        <dbReference type="ARBA" id="ARBA00042905"/>
    </source>
</evidence>
<feature type="transmembrane region" description="Helical" evidence="15">
    <location>
        <begin position="133"/>
        <end position="154"/>
    </location>
</feature>
<evidence type="ECO:0000256" key="15">
    <source>
        <dbReference type="SAM" id="Phobius"/>
    </source>
</evidence>
<feature type="transmembrane region" description="Helical" evidence="15">
    <location>
        <begin position="73"/>
        <end position="97"/>
    </location>
</feature>
<proteinExistence type="inferred from homology"/>
<dbReference type="PROSITE" id="PS00216">
    <property type="entry name" value="SUGAR_TRANSPORT_1"/>
    <property type="match status" value="1"/>
</dbReference>
<evidence type="ECO:0000256" key="1">
    <source>
        <dbReference type="ARBA" id="ARBA00000618"/>
    </source>
</evidence>
<dbReference type="Pfam" id="PF00083">
    <property type="entry name" value="Sugar_tr"/>
    <property type="match status" value="2"/>
</dbReference>
<protein>
    <recommendedName>
        <fullName evidence="13">Solute carrier family 2, facilitated glucose transporter member 12</fullName>
    </recommendedName>
    <alternativeName>
        <fullName evidence="14">Glucose transporter type 12</fullName>
    </alternativeName>
</protein>
<dbReference type="AlphaFoldDB" id="A0A8C5GBK7"/>
<keyword evidence="9 15" id="KW-0812">Transmembrane</keyword>
<keyword evidence="8" id="KW-0762">Sugar transport</keyword>
<evidence type="ECO:0000256" key="11">
    <source>
        <dbReference type="ARBA" id="ARBA00023136"/>
    </source>
</evidence>
<dbReference type="InterPro" id="IPR003663">
    <property type="entry name" value="Sugar/inositol_transpt"/>
</dbReference>
<keyword evidence="11 15" id="KW-0472">Membrane</keyword>
<keyword evidence="10 15" id="KW-1133">Transmembrane helix</keyword>